<feature type="domain" description="Glycosyl transferase family 1" evidence="1">
    <location>
        <begin position="170"/>
        <end position="304"/>
    </location>
</feature>
<organism evidence="3 4">
    <name type="scientific">Aliivibrio fischeri</name>
    <name type="common">Vibrio fischeri</name>
    <dbReference type="NCBI Taxonomy" id="668"/>
    <lineage>
        <taxon>Bacteria</taxon>
        <taxon>Pseudomonadati</taxon>
        <taxon>Pseudomonadota</taxon>
        <taxon>Gammaproteobacteria</taxon>
        <taxon>Vibrionales</taxon>
        <taxon>Vibrionaceae</taxon>
        <taxon>Aliivibrio</taxon>
    </lineage>
</organism>
<dbReference type="CDD" id="cd03801">
    <property type="entry name" value="GT4_PimA-like"/>
    <property type="match status" value="1"/>
</dbReference>
<sequence length="338" mass="38183">MKNPNDEIWLLLDSRDFGGIESHVLQLAKGLKTFQRSVRVIFLCRYPTTHPLVALLNEANISYRFLEGSFSSLLTYTRHHNPKVIHSHGYKAALYSRLLRISQCSSHQKIRFINTYHAGEISQGKLAIYDFVDRWSAPFSHYNFAVSELIKKRIPSKTTVLNNFVNTQNLTQSEGTQIAFVGRLSHEKAPDRFLELANQLSKVQFHFYGSGPMEKDLQNNSPSNLHFHGHQNSMDAIWPHIGLLVICSRYEGLPMVALEAMGRGIPVISTPVGNMSTLICNNENGWIVNPDALPTAIKKWVNLPLIQVQTIQKDAQQTIQNTFSSQAVIPSLLSAYQI</sequence>
<dbReference type="Pfam" id="PF00534">
    <property type="entry name" value="Glycos_transf_1"/>
    <property type="match status" value="1"/>
</dbReference>
<feature type="domain" description="Glycosyltransferase subfamily 4-like N-terminal" evidence="2">
    <location>
        <begin position="17"/>
        <end position="168"/>
    </location>
</feature>
<evidence type="ECO:0000259" key="2">
    <source>
        <dbReference type="Pfam" id="PF13439"/>
    </source>
</evidence>
<gene>
    <name evidence="3" type="primary">sypH</name>
    <name evidence="3" type="ORF">AFI02nite_33570</name>
</gene>
<dbReference type="SUPFAM" id="SSF53756">
    <property type="entry name" value="UDP-Glycosyltransferase/glycogen phosphorylase"/>
    <property type="match status" value="1"/>
</dbReference>
<dbReference type="AlphaFoldDB" id="A0A510UPE8"/>
<proteinExistence type="predicted"/>
<reference evidence="3 4" key="1">
    <citation type="submission" date="2019-07" db="EMBL/GenBank/DDBJ databases">
        <title>Whole genome shotgun sequence of Aliivibrio fischeri NBRC 101058.</title>
        <authorList>
            <person name="Hosoyama A."/>
            <person name="Uohara A."/>
            <person name="Ohji S."/>
            <person name="Ichikawa N."/>
        </authorList>
    </citation>
    <scope>NUCLEOTIDE SEQUENCE [LARGE SCALE GENOMIC DNA]</scope>
    <source>
        <strain evidence="3 4">NBRC 101058</strain>
    </source>
</reference>
<evidence type="ECO:0000259" key="1">
    <source>
        <dbReference type="Pfam" id="PF00534"/>
    </source>
</evidence>
<dbReference type="InterPro" id="IPR028098">
    <property type="entry name" value="Glyco_trans_4-like_N"/>
</dbReference>
<dbReference type="GO" id="GO:1901135">
    <property type="term" value="P:carbohydrate derivative metabolic process"/>
    <property type="evidence" value="ECO:0007669"/>
    <property type="project" value="UniProtKB-ARBA"/>
</dbReference>
<evidence type="ECO:0000313" key="4">
    <source>
        <dbReference type="Proteomes" id="UP000321787"/>
    </source>
</evidence>
<name>A0A510UPE8_ALIFS</name>
<keyword evidence="3" id="KW-0808">Transferase</keyword>
<accession>A0A510UPE8</accession>
<dbReference type="Pfam" id="PF13439">
    <property type="entry name" value="Glyco_transf_4"/>
    <property type="match status" value="1"/>
</dbReference>
<comment type="caution">
    <text evidence="3">The sequence shown here is derived from an EMBL/GenBank/DDBJ whole genome shotgun (WGS) entry which is preliminary data.</text>
</comment>
<evidence type="ECO:0000313" key="3">
    <source>
        <dbReference type="EMBL" id="GEK15321.1"/>
    </source>
</evidence>
<dbReference type="GO" id="GO:0016757">
    <property type="term" value="F:glycosyltransferase activity"/>
    <property type="evidence" value="ECO:0007669"/>
    <property type="project" value="InterPro"/>
</dbReference>
<dbReference type="EMBL" id="BJTZ01000028">
    <property type="protein sequence ID" value="GEK15321.1"/>
    <property type="molecule type" value="Genomic_DNA"/>
</dbReference>
<dbReference type="Gene3D" id="3.40.50.2000">
    <property type="entry name" value="Glycogen Phosphorylase B"/>
    <property type="match status" value="2"/>
</dbReference>
<dbReference type="PANTHER" id="PTHR12526">
    <property type="entry name" value="GLYCOSYLTRANSFERASE"/>
    <property type="match status" value="1"/>
</dbReference>
<dbReference type="RefSeq" id="WP_146865787.1">
    <property type="nucleotide sequence ID" value="NZ_BJTZ01000028.1"/>
</dbReference>
<protein>
    <submittedName>
        <fullName evidence="3">Glycosyl transferase</fullName>
    </submittedName>
</protein>
<dbReference type="InterPro" id="IPR001296">
    <property type="entry name" value="Glyco_trans_1"/>
</dbReference>
<dbReference type="Proteomes" id="UP000321787">
    <property type="component" value="Unassembled WGS sequence"/>
</dbReference>